<feature type="transmembrane region" description="Helical" evidence="1">
    <location>
        <begin position="7"/>
        <end position="26"/>
    </location>
</feature>
<dbReference type="RefSeq" id="WP_307356378.1">
    <property type="nucleotide sequence ID" value="NZ_BAAACJ010000007.1"/>
</dbReference>
<evidence type="ECO:0000313" key="3">
    <source>
        <dbReference type="Proteomes" id="UP001224418"/>
    </source>
</evidence>
<keyword evidence="1" id="KW-1133">Transmembrane helix</keyword>
<comment type="caution">
    <text evidence="2">The sequence shown here is derived from an EMBL/GenBank/DDBJ whole genome shotgun (WGS) entry which is preliminary data.</text>
</comment>
<keyword evidence="1" id="KW-0472">Membrane</keyword>
<name>A0ABU0JTI6_HATLI</name>
<proteinExistence type="predicted"/>
<evidence type="ECO:0008006" key="4">
    <source>
        <dbReference type="Google" id="ProtNLM"/>
    </source>
</evidence>
<accession>A0ABU0JTI6</accession>
<evidence type="ECO:0000313" key="2">
    <source>
        <dbReference type="EMBL" id="MDQ0480407.1"/>
    </source>
</evidence>
<sequence>MKKQDKIYYGVLGVIFIVFIISIGIFEFTKQDKTFSDLENRMLAQKPKFSFNNLINEDLTKDYEKYISDQFPFRNFWVKIKAKNEVLLGKKDNNGVFIGKDEYLIENFKGEEEKSICNKVEYIKDFCKKNPNVKKYFMLVPNSTKILQEKLPQNAPVKDQYEYLNKFEEALKYDITFVPLKRIFEEKKNEYIFYKTDHHWTTKGAYYAYVEFAKQVGIRPLENHEFNLMRKVNGFYGTLYSKVLLNSIKSDTIELFETKEIQKYTVKIDNEPEKQSIYNLDSLKKRDKYSVFFGGNHGTVKIRNEKSQINKNILIIKDSYANSFVPYLIPHYNEVTMIDLRHYRGNLSDYIKENNIDEILLLYNINSFSNDNSIKNIKW</sequence>
<evidence type="ECO:0000256" key="1">
    <source>
        <dbReference type="SAM" id="Phobius"/>
    </source>
</evidence>
<keyword evidence="1" id="KW-0812">Transmembrane</keyword>
<reference evidence="2 3" key="1">
    <citation type="submission" date="2023-07" db="EMBL/GenBank/DDBJ databases">
        <title>Genomic Encyclopedia of Type Strains, Phase IV (KMG-IV): sequencing the most valuable type-strain genomes for metagenomic binning, comparative biology and taxonomic classification.</title>
        <authorList>
            <person name="Goeker M."/>
        </authorList>
    </citation>
    <scope>NUCLEOTIDE SEQUENCE [LARGE SCALE GENOMIC DNA]</scope>
    <source>
        <strain evidence="2 3">DSM 1400</strain>
    </source>
</reference>
<keyword evidence="3" id="KW-1185">Reference proteome</keyword>
<organism evidence="2 3">
    <name type="scientific">Hathewaya limosa</name>
    <name type="common">Clostridium limosum</name>
    <dbReference type="NCBI Taxonomy" id="1536"/>
    <lineage>
        <taxon>Bacteria</taxon>
        <taxon>Bacillati</taxon>
        <taxon>Bacillota</taxon>
        <taxon>Clostridia</taxon>
        <taxon>Eubacteriales</taxon>
        <taxon>Clostridiaceae</taxon>
        <taxon>Hathewaya</taxon>
    </lineage>
</organism>
<dbReference type="EMBL" id="JAUSWN010000019">
    <property type="protein sequence ID" value="MDQ0480407.1"/>
    <property type="molecule type" value="Genomic_DNA"/>
</dbReference>
<protein>
    <recommendedName>
        <fullName evidence="4">DHHW protein</fullName>
    </recommendedName>
</protein>
<dbReference type="InterPro" id="IPR025945">
    <property type="entry name" value="DHHW"/>
</dbReference>
<dbReference type="Pfam" id="PF14286">
    <property type="entry name" value="DHHW"/>
    <property type="match status" value="1"/>
</dbReference>
<dbReference type="Proteomes" id="UP001224418">
    <property type="component" value="Unassembled WGS sequence"/>
</dbReference>
<gene>
    <name evidence="2" type="ORF">QOZ93_002155</name>
</gene>